<organism evidence="1 2">
    <name type="scientific">Xanthomonas oryzae</name>
    <dbReference type="NCBI Taxonomy" id="347"/>
    <lineage>
        <taxon>Bacteria</taxon>
        <taxon>Pseudomonadati</taxon>
        <taxon>Pseudomonadota</taxon>
        <taxon>Gammaproteobacteria</taxon>
        <taxon>Lysobacterales</taxon>
        <taxon>Lysobacteraceae</taxon>
        <taxon>Xanthomonas</taxon>
    </lineage>
</organism>
<dbReference type="AlphaFoldDB" id="A0AAP1EZK4"/>
<dbReference type="EMBL" id="LHUJ01000093">
    <property type="protein sequence ID" value="KOR47524.1"/>
    <property type="molecule type" value="Genomic_DNA"/>
</dbReference>
<protein>
    <submittedName>
        <fullName evidence="1">Uncharacterized protein</fullName>
    </submittedName>
</protein>
<accession>A0AAP1EZK4</accession>
<evidence type="ECO:0000313" key="1">
    <source>
        <dbReference type="EMBL" id="KOR47524.1"/>
    </source>
</evidence>
<gene>
    <name evidence="1" type="ORF">ADT25_04900</name>
</gene>
<evidence type="ECO:0000313" key="2">
    <source>
        <dbReference type="Proteomes" id="UP000036790"/>
    </source>
</evidence>
<comment type="caution">
    <text evidence="1">The sequence shown here is derived from an EMBL/GenBank/DDBJ whole genome shotgun (WGS) entry which is preliminary data.</text>
</comment>
<reference evidence="1 2" key="2">
    <citation type="submission" date="2015-09" db="EMBL/GenBank/DDBJ databases">
        <title>Draft genome sequence of Xanthomonas oryzae pv. USA str. X11-5A.</title>
        <authorList>
            <person name="Knight B.M."/>
            <person name="Roberts D.P."/>
            <person name="Lin D."/>
            <person name="Hari K."/>
            <person name="Fletcher J."/>
            <person name="Melcher U."/>
            <person name="Blagden T."/>
            <person name="Winegar R.A."/>
        </authorList>
    </citation>
    <scope>NUCLEOTIDE SEQUENCE [LARGE SCALE GENOMIC DNA]</scope>
    <source>
        <strain evidence="1 2">X11-5A</strain>
    </source>
</reference>
<dbReference type="RefSeq" id="WP_019301825.1">
    <property type="nucleotide sequence ID" value="NZ_CP036251.1"/>
</dbReference>
<name>A0AAP1EZK4_9XANT</name>
<dbReference type="Proteomes" id="UP000036790">
    <property type="component" value="Unassembled WGS sequence"/>
</dbReference>
<reference evidence="1 2" key="1">
    <citation type="submission" date="2015-07" db="EMBL/GenBank/DDBJ databases">
        <authorList>
            <consortium name="Consortium for Microbial Forensics and Genomics (microFORGE)"/>
            <person name="Knight B.M."/>
            <person name="Roberts D.P."/>
            <person name="Lin D."/>
            <person name="Hari K."/>
            <person name="Fletcher J."/>
            <person name="Melcher U."/>
            <person name="Blagden T."/>
            <person name="Winegar R.A."/>
        </authorList>
    </citation>
    <scope>NUCLEOTIDE SEQUENCE [LARGE SCALE GENOMIC DNA]</scope>
    <source>
        <strain evidence="1 2">X11-5A</strain>
    </source>
</reference>
<proteinExistence type="predicted"/>
<sequence length="345" mass="37402">MGAIGTALAQTQTPDARLMRVANLASRHKPAGVPQDYVQTPFGYFAPACVRHIGANERILADGTLQHANGVREQYARCSQDNFTPNGIRVRPNGLGMDGQEVSRGASSAAFKQGRPVPAAVNHDWISSAAYFIGVSPGRIVANWQVPPNPTNVASQVIYFFPGLQSDTPVILQPVLGYRSHSNSWDLSSWNCCTNGVVWHSDFIPAKSGDDINGDVYATCAAGSVCSSWNIDTRNVTSGRSVRLSTTSSGHLTQIMAGALEVYSLDSCDEYPASGNITFTGVALYDYRMNQIRSPQWHEIIDNSGLDVQCDYQLHTTSTTATISYLRRNFAPPFETGGASRPQKH</sequence>